<gene>
    <name evidence="3" type="ORF">AVDCRST_MAG34-3085</name>
</gene>
<dbReference type="EMBL" id="CADCUI010000087">
    <property type="protein sequence ID" value="CAA9367220.1"/>
    <property type="molecule type" value="Genomic_DNA"/>
</dbReference>
<organism evidence="3">
    <name type="scientific">uncultured Nocardioidaceae bacterium</name>
    <dbReference type="NCBI Taxonomy" id="253824"/>
    <lineage>
        <taxon>Bacteria</taxon>
        <taxon>Bacillati</taxon>
        <taxon>Actinomycetota</taxon>
        <taxon>Actinomycetes</taxon>
        <taxon>Propionibacteriales</taxon>
        <taxon>Nocardioidaceae</taxon>
        <taxon>environmental samples</taxon>
    </lineage>
</organism>
<dbReference type="Pfam" id="PF03713">
    <property type="entry name" value="DUF305"/>
    <property type="match status" value="1"/>
</dbReference>
<accession>A0A6J4MXN1</accession>
<evidence type="ECO:0000313" key="3">
    <source>
        <dbReference type="EMBL" id="CAA9367220.1"/>
    </source>
</evidence>
<feature type="region of interest" description="Disordered" evidence="1">
    <location>
        <begin position="29"/>
        <end position="53"/>
    </location>
</feature>
<sequence>MDTKALAFGIIGFLLGGLVVSTAATYLEEEDSGSGGSQMTMSQMSDDLEGKTGDDFDEAFITSMIEHHQGALDMARLSASRAEHREIKDLSEAVITAQEKEIARMKQWQQEWGYDTAPDADHSSH</sequence>
<dbReference type="PANTHER" id="PTHR36933:SF1">
    <property type="entry name" value="SLL0788 PROTEIN"/>
    <property type="match status" value="1"/>
</dbReference>
<dbReference type="InterPro" id="IPR012347">
    <property type="entry name" value="Ferritin-like"/>
</dbReference>
<name>A0A6J4MXN1_9ACTN</name>
<protein>
    <recommendedName>
        <fullName evidence="2">DUF305 domain-containing protein</fullName>
    </recommendedName>
</protein>
<evidence type="ECO:0000259" key="2">
    <source>
        <dbReference type="Pfam" id="PF03713"/>
    </source>
</evidence>
<dbReference type="AlphaFoldDB" id="A0A6J4MXN1"/>
<reference evidence="3" key="1">
    <citation type="submission" date="2020-02" db="EMBL/GenBank/DDBJ databases">
        <authorList>
            <person name="Meier V. D."/>
        </authorList>
    </citation>
    <scope>NUCLEOTIDE SEQUENCE</scope>
    <source>
        <strain evidence="3">AVDCRST_MAG34</strain>
    </source>
</reference>
<dbReference type="InterPro" id="IPR005183">
    <property type="entry name" value="DUF305_CopM-like"/>
</dbReference>
<evidence type="ECO:0000256" key="1">
    <source>
        <dbReference type="SAM" id="MobiDB-lite"/>
    </source>
</evidence>
<dbReference type="PANTHER" id="PTHR36933">
    <property type="entry name" value="SLL0788 PROTEIN"/>
    <property type="match status" value="1"/>
</dbReference>
<feature type="domain" description="DUF305" evidence="2">
    <location>
        <begin position="29"/>
        <end position="108"/>
    </location>
</feature>
<dbReference type="Gene3D" id="1.20.1260.10">
    <property type="match status" value="1"/>
</dbReference>
<proteinExistence type="predicted"/>